<feature type="region of interest" description="Disordered" evidence="6">
    <location>
        <begin position="128"/>
        <end position="155"/>
    </location>
</feature>
<accession>A0A9Q1HT43</accession>
<dbReference type="PANTHER" id="PTHR13237:SF8">
    <property type="entry name" value="SOMETHING ABOUT SILENCING PROTEIN 10"/>
    <property type="match status" value="1"/>
</dbReference>
<organism evidence="8 9">
    <name type="scientific">Conger conger</name>
    <name type="common">Conger eel</name>
    <name type="synonym">Muraena conger</name>
    <dbReference type="NCBI Taxonomy" id="82655"/>
    <lineage>
        <taxon>Eukaryota</taxon>
        <taxon>Metazoa</taxon>
        <taxon>Chordata</taxon>
        <taxon>Craniata</taxon>
        <taxon>Vertebrata</taxon>
        <taxon>Euteleostomi</taxon>
        <taxon>Actinopterygii</taxon>
        <taxon>Neopterygii</taxon>
        <taxon>Teleostei</taxon>
        <taxon>Anguilliformes</taxon>
        <taxon>Congridae</taxon>
        <taxon>Conger</taxon>
    </lineage>
</organism>
<comment type="similarity">
    <text evidence="2">Belongs to the SAS10 family.</text>
</comment>
<dbReference type="InterPro" id="IPR018972">
    <property type="entry name" value="Sas10_C_dom"/>
</dbReference>
<proteinExistence type="inferred from homology"/>
<dbReference type="Pfam" id="PF09368">
    <property type="entry name" value="Sas10"/>
    <property type="match status" value="1"/>
</dbReference>
<evidence type="ECO:0000256" key="3">
    <source>
        <dbReference type="ARBA" id="ARBA00022553"/>
    </source>
</evidence>
<dbReference type="Proteomes" id="UP001152803">
    <property type="component" value="Unassembled WGS sequence"/>
</dbReference>
<feature type="region of interest" description="Disordered" evidence="6">
    <location>
        <begin position="317"/>
        <end position="353"/>
    </location>
</feature>
<evidence type="ECO:0000256" key="2">
    <source>
        <dbReference type="ARBA" id="ARBA00010979"/>
    </source>
</evidence>
<dbReference type="EMBL" id="JAFJMO010000013">
    <property type="protein sequence ID" value="KAJ8259094.1"/>
    <property type="molecule type" value="Genomic_DNA"/>
</dbReference>
<protein>
    <recommendedName>
        <fullName evidence="7">Sas10 C-terminal domain-containing protein</fullName>
    </recommendedName>
</protein>
<feature type="region of interest" description="Disordered" evidence="6">
    <location>
        <begin position="53"/>
        <end position="114"/>
    </location>
</feature>
<feature type="compositionally biased region" description="Acidic residues" evidence="6">
    <location>
        <begin position="60"/>
        <end position="102"/>
    </location>
</feature>
<keyword evidence="4" id="KW-0539">Nucleus</keyword>
<evidence type="ECO:0000256" key="1">
    <source>
        <dbReference type="ARBA" id="ARBA00004604"/>
    </source>
</evidence>
<keyword evidence="3" id="KW-0597">Phosphoprotein</keyword>
<reference evidence="8" key="1">
    <citation type="journal article" date="2023" name="Science">
        <title>Genome structures resolve the early diversification of teleost fishes.</title>
        <authorList>
            <person name="Parey E."/>
            <person name="Louis A."/>
            <person name="Montfort J."/>
            <person name="Bouchez O."/>
            <person name="Roques C."/>
            <person name="Iampietro C."/>
            <person name="Lluch J."/>
            <person name="Castinel A."/>
            <person name="Donnadieu C."/>
            <person name="Desvignes T."/>
            <person name="Floi Bucao C."/>
            <person name="Jouanno E."/>
            <person name="Wen M."/>
            <person name="Mejri S."/>
            <person name="Dirks R."/>
            <person name="Jansen H."/>
            <person name="Henkel C."/>
            <person name="Chen W.J."/>
            <person name="Zahm M."/>
            <person name="Cabau C."/>
            <person name="Klopp C."/>
            <person name="Thompson A.W."/>
            <person name="Robinson-Rechavi M."/>
            <person name="Braasch I."/>
            <person name="Lecointre G."/>
            <person name="Bobe J."/>
            <person name="Postlethwait J.H."/>
            <person name="Berthelot C."/>
            <person name="Roest Crollius H."/>
            <person name="Guiguen Y."/>
        </authorList>
    </citation>
    <scope>NUCLEOTIDE SEQUENCE</scope>
    <source>
        <strain evidence="8">Concon-B</strain>
    </source>
</reference>
<feature type="coiled-coil region" evidence="5">
    <location>
        <begin position="211"/>
        <end position="238"/>
    </location>
</feature>
<feature type="region of interest" description="Disordered" evidence="6">
    <location>
        <begin position="1"/>
        <end position="33"/>
    </location>
</feature>
<evidence type="ECO:0000256" key="5">
    <source>
        <dbReference type="SAM" id="Coils"/>
    </source>
</evidence>
<dbReference type="OrthoDB" id="1924577at2759"/>
<evidence type="ECO:0000256" key="4">
    <source>
        <dbReference type="ARBA" id="ARBA00023242"/>
    </source>
</evidence>
<dbReference type="Pfam" id="PF04000">
    <property type="entry name" value="Sas10_Utp3"/>
    <property type="match status" value="1"/>
</dbReference>
<feature type="compositionally biased region" description="Acidic residues" evidence="6">
    <location>
        <begin position="139"/>
        <end position="150"/>
    </location>
</feature>
<evidence type="ECO:0000313" key="9">
    <source>
        <dbReference type="Proteomes" id="UP001152803"/>
    </source>
</evidence>
<dbReference type="GO" id="GO:0032040">
    <property type="term" value="C:small-subunit processome"/>
    <property type="evidence" value="ECO:0007669"/>
    <property type="project" value="TreeGrafter"/>
</dbReference>
<dbReference type="AlphaFoldDB" id="A0A9Q1HT43"/>
<dbReference type="InterPro" id="IPR007146">
    <property type="entry name" value="Sas10/Utp3/C1D"/>
</dbReference>
<evidence type="ECO:0000256" key="6">
    <source>
        <dbReference type="SAM" id="MobiDB-lite"/>
    </source>
</evidence>
<feature type="domain" description="Sas10 C-terminal" evidence="7">
    <location>
        <begin position="392"/>
        <end position="463"/>
    </location>
</feature>
<comment type="caution">
    <text evidence="8">The sequence shown here is derived from an EMBL/GenBank/DDBJ whole genome shotgun (WGS) entry which is preliminary data.</text>
</comment>
<sequence>MVRARRAVGQPKKRTPDGDDTYKDMPVPDKRSSKYVEDEIAEFHSKKIENLLAKGVQSDSDQEDIADEEEVMALEVSDSDEEDDDDEEEEEEEEEEMDMESDLEGKKDDDLPNEMAWGRRKKMFYDSDYVPAKGKSQEEAEAEEQEEEEEAKNIQRRLVGNLSEEDYDLHLLQEFTVPEEAEKPSQEEEKIVKDLEKMSHKEKLKLLKKESPELLEVIQDFKAKLAELRDEIQPLLEMVRDGRIPEGKGANYLRTKQQLYLNYCTNISFYLVLKAKRVPAQNHPVIERLVSYRNLINNLGEVDARLAPQMRQLLSEAQQQEVGRKPAGSKRASAKVTEESGSEAEGESDSDLDEEAALRFYKEQEAKLKQKRRKQQPEEQLEYDNDNLDPEAKRGITYQMAKNKGLTPKRKKIDRNPRVKHREKFRRAKIRRKGQVREVRKEEQRYSGELSGIRAGVIKSTKFK</sequence>
<keyword evidence="9" id="KW-1185">Reference proteome</keyword>
<feature type="compositionally biased region" description="Basic and acidic residues" evidence="6">
    <location>
        <begin position="14"/>
        <end position="33"/>
    </location>
</feature>
<gene>
    <name evidence="8" type="ORF">COCON_G00181060</name>
</gene>
<keyword evidence="5" id="KW-0175">Coiled coil</keyword>
<dbReference type="GO" id="GO:0000462">
    <property type="term" value="P:maturation of SSU-rRNA from tricistronic rRNA transcript (SSU-rRNA, 5.8S rRNA, LSU-rRNA)"/>
    <property type="evidence" value="ECO:0007669"/>
    <property type="project" value="TreeGrafter"/>
</dbReference>
<evidence type="ECO:0000259" key="7">
    <source>
        <dbReference type="Pfam" id="PF09368"/>
    </source>
</evidence>
<feature type="region of interest" description="Disordered" evidence="6">
    <location>
        <begin position="368"/>
        <end position="423"/>
    </location>
</feature>
<feature type="compositionally biased region" description="Acidic residues" evidence="6">
    <location>
        <begin position="379"/>
        <end position="389"/>
    </location>
</feature>
<feature type="compositionally biased region" description="Acidic residues" evidence="6">
    <location>
        <begin position="340"/>
        <end position="353"/>
    </location>
</feature>
<evidence type="ECO:0000313" key="8">
    <source>
        <dbReference type="EMBL" id="KAJ8259094.1"/>
    </source>
</evidence>
<dbReference type="PANTHER" id="PTHR13237">
    <property type="entry name" value="SOMETHING ABOUT SILENCING PROTEIN 10-RELATED"/>
    <property type="match status" value="1"/>
</dbReference>
<name>A0A9Q1HT43_CONCO</name>
<comment type="subcellular location">
    <subcellularLocation>
        <location evidence="1">Nucleus</location>
        <location evidence="1">Nucleolus</location>
    </subcellularLocation>
</comment>
<feature type="compositionally biased region" description="Basic residues" evidence="6">
    <location>
        <begin position="407"/>
        <end position="423"/>
    </location>
</feature>